<dbReference type="InterPro" id="IPR002376">
    <property type="entry name" value="Formyl_transf_N"/>
</dbReference>
<dbReference type="Pfam" id="PF02911">
    <property type="entry name" value="Formyl_trans_C"/>
    <property type="match status" value="1"/>
</dbReference>
<comment type="caution">
    <text evidence="8">The sequence shown here is derived from an EMBL/GenBank/DDBJ whole genome shotgun (WGS) entry which is preliminary data.</text>
</comment>
<feature type="domain" description="Formyl transferase C-terminal" evidence="7">
    <location>
        <begin position="204"/>
        <end position="301"/>
    </location>
</feature>
<dbReference type="Gene3D" id="3.40.50.12230">
    <property type="match status" value="1"/>
</dbReference>
<dbReference type="Proteomes" id="UP000605253">
    <property type="component" value="Unassembled WGS sequence"/>
</dbReference>
<dbReference type="InterPro" id="IPR041711">
    <property type="entry name" value="Met-tRNA-FMT_N"/>
</dbReference>
<dbReference type="Pfam" id="PF00551">
    <property type="entry name" value="Formyl_trans_N"/>
    <property type="match status" value="1"/>
</dbReference>
<evidence type="ECO:0000256" key="5">
    <source>
        <dbReference type="HAMAP-Rule" id="MF_00182"/>
    </source>
</evidence>
<protein>
    <recommendedName>
        <fullName evidence="2 5">Methionyl-tRNA formyltransferase</fullName>
        <ecNumber evidence="2 5">2.1.2.9</ecNumber>
    </recommendedName>
</protein>
<evidence type="ECO:0000256" key="3">
    <source>
        <dbReference type="ARBA" id="ARBA00022679"/>
    </source>
</evidence>
<dbReference type="AlphaFoldDB" id="A0A917CP84"/>
<evidence type="ECO:0000313" key="9">
    <source>
        <dbReference type="Proteomes" id="UP000605253"/>
    </source>
</evidence>
<dbReference type="GO" id="GO:0004479">
    <property type="term" value="F:methionyl-tRNA formyltransferase activity"/>
    <property type="evidence" value="ECO:0007669"/>
    <property type="project" value="UniProtKB-UniRule"/>
</dbReference>
<organism evidence="8 9">
    <name type="scientific">Marinicella pacifica</name>
    <dbReference type="NCBI Taxonomy" id="1171543"/>
    <lineage>
        <taxon>Bacteria</taxon>
        <taxon>Pseudomonadati</taxon>
        <taxon>Pseudomonadota</taxon>
        <taxon>Gammaproteobacteria</taxon>
        <taxon>Lysobacterales</taxon>
        <taxon>Marinicellaceae</taxon>
        <taxon>Marinicella</taxon>
    </lineage>
</organism>
<name>A0A917CP84_9GAMM</name>
<dbReference type="PROSITE" id="PS00373">
    <property type="entry name" value="GART"/>
    <property type="match status" value="1"/>
</dbReference>
<dbReference type="SUPFAM" id="SSF50486">
    <property type="entry name" value="FMT C-terminal domain-like"/>
    <property type="match status" value="1"/>
</dbReference>
<dbReference type="SUPFAM" id="SSF53328">
    <property type="entry name" value="Formyltransferase"/>
    <property type="match status" value="1"/>
</dbReference>
<dbReference type="FunFam" id="3.40.50.12230:FF:000001">
    <property type="entry name" value="Methionyl-tRNA formyltransferase"/>
    <property type="match status" value="1"/>
</dbReference>
<keyword evidence="4 5" id="KW-0648">Protein biosynthesis</keyword>
<evidence type="ECO:0000256" key="1">
    <source>
        <dbReference type="ARBA" id="ARBA00010699"/>
    </source>
</evidence>
<proteinExistence type="inferred from homology"/>
<dbReference type="HAMAP" id="MF_00182">
    <property type="entry name" value="Formyl_trans"/>
    <property type="match status" value="1"/>
</dbReference>
<gene>
    <name evidence="5 8" type="primary">fmt</name>
    <name evidence="8" type="ORF">GCM10011365_12690</name>
</gene>
<reference evidence="8" key="2">
    <citation type="submission" date="2020-09" db="EMBL/GenBank/DDBJ databases">
        <authorList>
            <person name="Sun Q."/>
            <person name="Zhou Y."/>
        </authorList>
    </citation>
    <scope>NUCLEOTIDE SEQUENCE</scope>
    <source>
        <strain evidence="8">CGMCC 1.12181</strain>
    </source>
</reference>
<dbReference type="InterPro" id="IPR001555">
    <property type="entry name" value="GART_AS"/>
</dbReference>
<evidence type="ECO:0000256" key="2">
    <source>
        <dbReference type="ARBA" id="ARBA00012261"/>
    </source>
</evidence>
<dbReference type="CDD" id="cd08646">
    <property type="entry name" value="FMT_core_Met-tRNA-FMT_N"/>
    <property type="match status" value="1"/>
</dbReference>
<evidence type="ECO:0000313" key="8">
    <source>
        <dbReference type="EMBL" id="GGF92910.1"/>
    </source>
</evidence>
<evidence type="ECO:0000259" key="7">
    <source>
        <dbReference type="Pfam" id="PF02911"/>
    </source>
</evidence>
<dbReference type="InterPro" id="IPR044135">
    <property type="entry name" value="Met-tRNA-FMT_C"/>
</dbReference>
<dbReference type="EMBL" id="BMEO01000004">
    <property type="protein sequence ID" value="GGF92910.1"/>
    <property type="molecule type" value="Genomic_DNA"/>
</dbReference>
<comment type="similarity">
    <text evidence="1 5">Belongs to the Fmt family.</text>
</comment>
<dbReference type="InterPro" id="IPR005794">
    <property type="entry name" value="Fmt"/>
</dbReference>
<feature type="binding site" evidence="5">
    <location>
        <begin position="109"/>
        <end position="112"/>
    </location>
    <ligand>
        <name>(6S)-5,6,7,8-tetrahydrofolate</name>
        <dbReference type="ChEBI" id="CHEBI:57453"/>
    </ligand>
</feature>
<dbReference type="CDD" id="cd08704">
    <property type="entry name" value="Met_tRNA_FMT_C"/>
    <property type="match status" value="1"/>
</dbReference>
<keyword evidence="3 5" id="KW-0808">Transferase</keyword>
<accession>A0A917CP84</accession>
<dbReference type="PANTHER" id="PTHR11138">
    <property type="entry name" value="METHIONYL-TRNA FORMYLTRANSFERASE"/>
    <property type="match status" value="1"/>
</dbReference>
<comment type="function">
    <text evidence="5">Attaches a formyl group to the free amino group of methionyl-tRNA(fMet). The formyl group appears to play a dual role in the initiator identity of N-formylmethionyl-tRNA by promoting its recognition by IF2 and preventing the misappropriation of this tRNA by the elongation apparatus.</text>
</comment>
<dbReference type="GO" id="GO:0005829">
    <property type="term" value="C:cytosol"/>
    <property type="evidence" value="ECO:0007669"/>
    <property type="project" value="TreeGrafter"/>
</dbReference>
<dbReference type="RefSeq" id="WP_188364862.1">
    <property type="nucleotide sequence ID" value="NZ_BAABJF010000015.1"/>
</dbReference>
<dbReference type="InterPro" id="IPR011034">
    <property type="entry name" value="Formyl_transferase-like_C_sf"/>
</dbReference>
<comment type="catalytic activity">
    <reaction evidence="5">
        <text>L-methionyl-tRNA(fMet) + (6R)-10-formyltetrahydrofolate = N-formyl-L-methionyl-tRNA(fMet) + (6S)-5,6,7,8-tetrahydrofolate + H(+)</text>
        <dbReference type="Rhea" id="RHEA:24380"/>
        <dbReference type="Rhea" id="RHEA-COMP:9952"/>
        <dbReference type="Rhea" id="RHEA-COMP:9953"/>
        <dbReference type="ChEBI" id="CHEBI:15378"/>
        <dbReference type="ChEBI" id="CHEBI:57453"/>
        <dbReference type="ChEBI" id="CHEBI:78530"/>
        <dbReference type="ChEBI" id="CHEBI:78844"/>
        <dbReference type="ChEBI" id="CHEBI:195366"/>
        <dbReference type="EC" id="2.1.2.9"/>
    </reaction>
</comment>
<sequence length="308" mass="34199">MRILFCGTPEFSVPPLQQLHAAGHEIIAVFTQPDKARGRGQQRQKTPVKQAAEDLGITVHQHVGMKNDDTRALIAGYQVDLMVVVAYGVIIPQAVLDMPRLGCWNIHASLLPRWRGAAPIHRAILAGDNKTGVCIMQMEAGLDTGPVYLCEETAITPQDTTGRLHDRLSELGAETIVKALQMAEEKTLPTAKKQDNSLATYAHKLHKSESAIDWQQPAAVIERQIRAFNPWPGTQTTIQGETLKIWHAQVIEHNHSRITPGDIVHADAESLVIQCGENRLSLREVQRAGKQRMAIGPFMRAKTDWYSR</sequence>
<dbReference type="InterPro" id="IPR036477">
    <property type="entry name" value="Formyl_transf_N_sf"/>
</dbReference>
<dbReference type="PANTHER" id="PTHR11138:SF5">
    <property type="entry name" value="METHIONYL-TRNA FORMYLTRANSFERASE, MITOCHONDRIAL"/>
    <property type="match status" value="1"/>
</dbReference>
<keyword evidence="9" id="KW-1185">Reference proteome</keyword>
<evidence type="ECO:0000259" key="6">
    <source>
        <dbReference type="Pfam" id="PF00551"/>
    </source>
</evidence>
<dbReference type="EC" id="2.1.2.9" evidence="2 5"/>
<evidence type="ECO:0000256" key="4">
    <source>
        <dbReference type="ARBA" id="ARBA00022917"/>
    </source>
</evidence>
<reference evidence="8" key="1">
    <citation type="journal article" date="2014" name="Int. J. Syst. Evol. Microbiol.">
        <title>Complete genome sequence of Corynebacterium casei LMG S-19264T (=DSM 44701T), isolated from a smear-ripened cheese.</title>
        <authorList>
            <consortium name="US DOE Joint Genome Institute (JGI-PGF)"/>
            <person name="Walter F."/>
            <person name="Albersmeier A."/>
            <person name="Kalinowski J."/>
            <person name="Ruckert C."/>
        </authorList>
    </citation>
    <scope>NUCLEOTIDE SEQUENCE</scope>
    <source>
        <strain evidence="8">CGMCC 1.12181</strain>
    </source>
</reference>
<dbReference type="InterPro" id="IPR005793">
    <property type="entry name" value="Formyl_trans_C"/>
</dbReference>
<feature type="domain" description="Formyl transferase N-terminal" evidence="6">
    <location>
        <begin position="1"/>
        <end position="180"/>
    </location>
</feature>
<dbReference type="NCBIfam" id="TIGR00460">
    <property type="entry name" value="fmt"/>
    <property type="match status" value="1"/>
</dbReference>